<proteinExistence type="predicted"/>
<feature type="compositionally biased region" description="Polar residues" evidence="1">
    <location>
        <begin position="301"/>
        <end position="314"/>
    </location>
</feature>
<evidence type="ECO:0000313" key="2">
    <source>
        <dbReference type="EMBL" id="CAI9278496.1"/>
    </source>
</evidence>
<feature type="compositionally biased region" description="Polar residues" evidence="1">
    <location>
        <begin position="204"/>
        <end position="213"/>
    </location>
</feature>
<feature type="region of interest" description="Disordered" evidence="1">
    <location>
        <begin position="121"/>
        <end position="153"/>
    </location>
</feature>
<evidence type="ECO:0000256" key="1">
    <source>
        <dbReference type="SAM" id="MobiDB-lite"/>
    </source>
</evidence>
<organism evidence="2 3">
    <name type="scientific">Lactuca saligna</name>
    <name type="common">Willowleaf lettuce</name>
    <dbReference type="NCBI Taxonomy" id="75948"/>
    <lineage>
        <taxon>Eukaryota</taxon>
        <taxon>Viridiplantae</taxon>
        <taxon>Streptophyta</taxon>
        <taxon>Embryophyta</taxon>
        <taxon>Tracheophyta</taxon>
        <taxon>Spermatophyta</taxon>
        <taxon>Magnoliopsida</taxon>
        <taxon>eudicotyledons</taxon>
        <taxon>Gunneridae</taxon>
        <taxon>Pentapetalae</taxon>
        <taxon>asterids</taxon>
        <taxon>campanulids</taxon>
        <taxon>Asterales</taxon>
        <taxon>Asteraceae</taxon>
        <taxon>Cichorioideae</taxon>
        <taxon>Cichorieae</taxon>
        <taxon>Lactucinae</taxon>
        <taxon>Lactuca</taxon>
    </lineage>
</organism>
<feature type="compositionally biased region" description="Basic and acidic residues" evidence="1">
    <location>
        <begin position="332"/>
        <end position="342"/>
    </location>
</feature>
<dbReference type="Gene3D" id="3.40.395.10">
    <property type="entry name" value="Adenoviral Proteinase, Chain A"/>
    <property type="match status" value="1"/>
</dbReference>
<accession>A0AA35YQR4</accession>
<dbReference type="AlphaFoldDB" id="A0AA35YQR4"/>
<feature type="compositionally biased region" description="Basic and acidic residues" evidence="1">
    <location>
        <begin position="69"/>
        <end position="78"/>
    </location>
</feature>
<feature type="compositionally biased region" description="Basic and acidic residues" evidence="1">
    <location>
        <begin position="214"/>
        <end position="299"/>
    </location>
</feature>
<evidence type="ECO:0000313" key="3">
    <source>
        <dbReference type="Proteomes" id="UP001177003"/>
    </source>
</evidence>
<sequence length="495" mass="56217">MKEKLNTKLNDAMTKFSEKESFRIFKEKMTNMIVEEKIESTTLFSFPVNETGVGGINFTPIMGQKINDQKENEDKEGNGEEDSDNDASQQEVDYLFGSNEAENEGINNDVDKNKKECEIGVKEKDGKRNENENDEEEKDDHAEETNNHEETIQQTEKNLLNKVVDNIVDNVLGIGISSLNSQEDEIWNHPEMKTIFDNIDIGSPMTTGKTNTLAEKEKSEGVQEQGTKVEKTKGDDTGKENSEDRNEGGAEAKNTKDGGEEKQTETEKGNAEDKGKKRSENENKKGEKAYKTKGNKGDTHPSFSLGLSQDSNQTSSKKSNESSPKKPLTKKQIKEDHQKKPSIEILDNSAVEGDYEGKYGVILKPMKNFFVRHFKEINHPRANAISKESIKPQRLEMSWGTVKNKVDCGVFSMRHMETYMGQPLSKWKPSLHKESAVQQTTLEILRQHIMLTSETNMLKAKVLDLAEKYQKVEFKVRNDHAYKAMQTIQKRLNEY</sequence>
<dbReference type="Proteomes" id="UP001177003">
    <property type="component" value="Chromosome 4"/>
</dbReference>
<gene>
    <name evidence="2" type="ORF">LSALG_LOCUS18358</name>
</gene>
<keyword evidence="3" id="KW-1185">Reference proteome</keyword>
<protein>
    <recommendedName>
        <fullName evidence="4">Ubiquitin-like protease family profile domain-containing protein</fullName>
    </recommendedName>
</protein>
<evidence type="ECO:0008006" key="4">
    <source>
        <dbReference type="Google" id="ProtNLM"/>
    </source>
</evidence>
<feature type="region of interest" description="Disordered" evidence="1">
    <location>
        <begin position="198"/>
        <end position="345"/>
    </location>
</feature>
<dbReference type="EMBL" id="OX465080">
    <property type="protein sequence ID" value="CAI9278496.1"/>
    <property type="molecule type" value="Genomic_DNA"/>
</dbReference>
<name>A0AA35YQR4_LACSI</name>
<feature type="compositionally biased region" description="Basic and acidic residues" evidence="1">
    <location>
        <begin position="121"/>
        <end position="131"/>
    </location>
</feature>
<reference evidence="2" key="1">
    <citation type="submission" date="2023-04" db="EMBL/GenBank/DDBJ databases">
        <authorList>
            <person name="Vijverberg K."/>
            <person name="Xiong W."/>
            <person name="Schranz E."/>
        </authorList>
    </citation>
    <scope>NUCLEOTIDE SEQUENCE</scope>
</reference>
<feature type="region of interest" description="Disordered" evidence="1">
    <location>
        <begin position="69"/>
        <end position="88"/>
    </location>
</feature>
<feature type="compositionally biased region" description="Basic and acidic residues" evidence="1">
    <location>
        <begin position="139"/>
        <end position="151"/>
    </location>
</feature>